<feature type="transmembrane region" description="Helical" evidence="6">
    <location>
        <begin position="102"/>
        <end position="126"/>
    </location>
</feature>
<evidence type="ECO:0000256" key="5">
    <source>
        <dbReference type="ARBA" id="ARBA00038359"/>
    </source>
</evidence>
<reference evidence="8" key="1">
    <citation type="journal article" date="2023" name="IMA Fungus">
        <title>Comparative genomic study of the Penicillium genus elucidates a diverse pangenome and 15 lateral gene transfer events.</title>
        <authorList>
            <person name="Petersen C."/>
            <person name="Sorensen T."/>
            <person name="Nielsen M.R."/>
            <person name="Sondergaard T.E."/>
            <person name="Sorensen J.L."/>
            <person name="Fitzpatrick D.A."/>
            <person name="Frisvad J.C."/>
            <person name="Nielsen K.L."/>
        </authorList>
    </citation>
    <scope>NUCLEOTIDE SEQUENCE</scope>
    <source>
        <strain evidence="8">IBT 12815</strain>
    </source>
</reference>
<evidence type="ECO:0000256" key="1">
    <source>
        <dbReference type="ARBA" id="ARBA00004141"/>
    </source>
</evidence>
<dbReference type="GO" id="GO:0016020">
    <property type="term" value="C:membrane"/>
    <property type="evidence" value="ECO:0007669"/>
    <property type="project" value="UniProtKB-SubCell"/>
</dbReference>
<dbReference type="RefSeq" id="XP_056751852.1">
    <property type="nucleotide sequence ID" value="XM_056899776.1"/>
</dbReference>
<evidence type="ECO:0000313" key="8">
    <source>
        <dbReference type="EMBL" id="KAJ5598638.1"/>
    </source>
</evidence>
<dbReference type="PANTHER" id="PTHR33048:SF47">
    <property type="entry name" value="INTEGRAL MEMBRANE PROTEIN-RELATED"/>
    <property type="match status" value="1"/>
</dbReference>
<evidence type="ECO:0000256" key="4">
    <source>
        <dbReference type="ARBA" id="ARBA00023136"/>
    </source>
</evidence>
<organism evidence="8 9">
    <name type="scientific">Penicillium hordei</name>
    <dbReference type="NCBI Taxonomy" id="40994"/>
    <lineage>
        <taxon>Eukaryota</taxon>
        <taxon>Fungi</taxon>
        <taxon>Dikarya</taxon>
        <taxon>Ascomycota</taxon>
        <taxon>Pezizomycotina</taxon>
        <taxon>Eurotiomycetes</taxon>
        <taxon>Eurotiomycetidae</taxon>
        <taxon>Eurotiales</taxon>
        <taxon>Aspergillaceae</taxon>
        <taxon>Penicillium</taxon>
    </lineage>
</organism>
<accession>A0AAD6H1X2</accession>
<proteinExistence type="inferred from homology"/>
<evidence type="ECO:0000256" key="6">
    <source>
        <dbReference type="SAM" id="Phobius"/>
    </source>
</evidence>
<dbReference type="Pfam" id="PF20684">
    <property type="entry name" value="Fung_rhodopsin"/>
    <property type="match status" value="1"/>
</dbReference>
<dbReference type="PANTHER" id="PTHR33048">
    <property type="entry name" value="PTH11-LIKE INTEGRAL MEMBRANE PROTEIN (AFU_ORTHOLOGUE AFUA_5G11245)"/>
    <property type="match status" value="1"/>
</dbReference>
<feature type="domain" description="Rhodopsin" evidence="7">
    <location>
        <begin position="38"/>
        <end position="279"/>
    </location>
</feature>
<feature type="transmembrane region" description="Helical" evidence="6">
    <location>
        <begin position="54"/>
        <end position="82"/>
    </location>
</feature>
<feature type="transmembrane region" description="Helical" evidence="6">
    <location>
        <begin position="216"/>
        <end position="234"/>
    </location>
</feature>
<keyword evidence="2 6" id="KW-0812">Transmembrane</keyword>
<dbReference type="AlphaFoldDB" id="A0AAD6H1X2"/>
<gene>
    <name evidence="8" type="ORF">N7537_008722</name>
</gene>
<comment type="caution">
    <text evidence="8">The sequence shown here is derived from an EMBL/GenBank/DDBJ whole genome shotgun (WGS) entry which is preliminary data.</text>
</comment>
<dbReference type="EMBL" id="JAQJAE010000004">
    <property type="protein sequence ID" value="KAJ5598638.1"/>
    <property type="molecule type" value="Genomic_DNA"/>
</dbReference>
<keyword evidence="3 6" id="KW-1133">Transmembrane helix</keyword>
<dbReference type="GeneID" id="81590018"/>
<feature type="transmembrane region" description="Helical" evidence="6">
    <location>
        <begin position="254"/>
        <end position="273"/>
    </location>
</feature>
<keyword evidence="9" id="KW-1185">Reference proteome</keyword>
<feature type="transmembrane region" description="Helical" evidence="6">
    <location>
        <begin position="190"/>
        <end position="209"/>
    </location>
</feature>
<sequence>MALPSDTLVHSLGHNALGKIDIAVQSVLLAIVFVFVGLRLWSRRLQWVPLQLNDLLIMVATFFMVGRYMVEIIMVVVCGMGLHSTEVAQVGGSEIFVQFNQLTYAGDLLWVTVIALIQLSVLAYYVHNFGQRTITLPAYVIMSLCSALWVAGSFATAFLCTPPKRIWLADTPGHCGDRKMLHTGINASETILSFFIVILPIPLIWGIPLSKTRKTSLACIQVLGLGIVAIIAICMKMEFDLDPKDSTYGSARKSILSCIVPLLGIIVACLPTLEPAIQRMFKISALPSPVRASIHDPTFARYWKTTVLPGRGMEESEMPLVTLTQPFVAKMSYLAPGNIQVTSHWEVHSSRSSARLDRSPVRQA</sequence>
<dbReference type="InterPro" id="IPR049326">
    <property type="entry name" value="Rhodopsin_dom_fungi"/>
</dbReference>
<evidence type="ECO:0000256" key="3">
    <source>
        <dbReference type="ARBA" id="ARBA00022989"/>
    </source>
</evidence>
<dbReference type="InterPro" id="IPR052337">
    <property type="entry name" value="SAT4-like"/>
</dbReference>
<name>A0AAD6H1X2_9EURO</name>
<reference evidence="8" key="2">
    <citation type="submission" date="2023-01" db="EMBL/GenBank/DDBJ databases">
        <authorList>
            <person name="Petersen C."/>
        </authorList>
    </citation>
    <scope>NUCLEOTIDE SEQUENCE</scope>
    <source>
        <strain evidence="8">IBT 12815</strain>
    </source>
</reference>
<evidence type="ECO:0000256" key="2">
    <source>
        <dbReference type="ARBA" id="ARBA00022692"/>
    </source>
</evidence>
<protein>
    <recommendedName>
        <fullName evidence="7">Rhodopsin domain-containing protein</fullName>
    </recommendedName>
</protein>
<evidence type="ECO:0000259" key="7">
    <source>
        <dbReference type="Pfam" id="PF20684"/>
    </source>
</evidence>
<feature type="transmembrane region" description="Helical" evidence="6">
    <location>
        <begin position="22"/>
        <end position="42"/>
    </location>
</feature>
<keyword evidence="4 6" id="KW-0472">Membrane</keyword>
<dbReference type="Proteomes" id="UP001213799">
    <property type="component" value="Unassembled WGS sequence"/>
</dbReference>
<comment type="similarity">
    <text evidence="5">Belongs to the SAT4 family.</text>
</comment>
<feature type="transmembrane region" description="Helical" evidence="6">
    <location>
        <begin position="138"/>
        <end position="159"/>
    </location>
</feature>
<comment type="subcellular location">
    <subcellularLocation>
        <location evidence="1">Membrane</location>
        <topology evidence="1">Multi-pass membrane protein</topology>
    </subcellularLocation>
</comment>
<evidence type="ECO:0000313" key="9">
    <source>
        <dbReference type="Proteomes" id="UP001213799"/>
    </source>
</evidence>